<dbReference type="OrthoDB" id="3804952at2"/>
<dbReference type="EMBL" id="VUOB01000005">
    <property type="protein sequence ID" value="KAA2265779.1"/>
    <property type="molecule type" value="Genomic_DNA"/>
</dbReference>
<dbReference type="GO" id="GO:0008171">
    <property type="term" value="F:O-methyltransferase activity"/>
    <property type="evidence" value="ECO:0007669"/>
    <property type="project" value="InterPro"/>
</dbReference>
<evidence type="ECO:0000256" key="1">
    <source>
        <dbReference type="ARBA" id="ARBA00022603"/>
    </source>
</evidence>
<keyword evidence="1 6" id="KW-0489">Methyltransferase</keyword>
<reference evidence="6 7" key="2">
    <citation type="submission" date="2019-09" db="EMBL/GenBank/DDBJ databases">
        <authorList>
            <person name="Jin C."/>
        </authorList>
    </citation>
    <scope>NUCLEOTIDE SEQUENCE [LARGE SCALE GENOMIC DNA]</scope>
    <source>
        <strain evidence="6 7">AN110305</strain>
    </source>
</reference>
<evidence type="ECO:0000259" key="5">
    <source>
        <dbReference type="Pfam" id="PF00891"/>
    </source>
</evidence>
<keyword evidence="7" id="KW-1185">Reference proteome</keyword>
<keyword evidence="2 6" id="KW-0808">Transferase</keyword>
<dbReference type="GO" id="GO:0032259">
    <property type="term" value="P:methylation"/>
    <property type="evidence" value="ECO:0007669"/>
    <property type="project" value="UniProtKB-KW"/>
</dbReference>
<evidence type="ECO:0000313" key="6">
    <source>
        <dbReference type="EMBL" id="KAA2265779.1"/>
    </source>
</evidence>
<dbReference type="InterPro" id="IPR036390">
    <property type="entry name" value="WH_DNA-bd_sf"/>
</dbReference>
<dbReference type="SUPFAM" id="SSF46785">
    <property type="entry name" value="Winged helix' DNA-binding domain"/>
    <property type="match status" value="1"/>
</dbReference>
<dbReference type="PANTHER" id="PTHR43712:SF2">
    <property type="entry name" value="O-METHYLTRANSFERASE CICE"/>
    <property type="match status" value="1"/>
</dbReference>
<dbReference type="Gene3D" id="3.40.50.150">
    <property type="entry name" value="Vaccinia Virus protein VP39"/>
    <property type="match status" value="1"/>
</dbReference>
<dbReference type="Gene3D" id="1.10.287.1350">
    <property type="match status" value="1"/>
</dbReference>
<accession>A0A5B2XSE8</accession>
<dbReference type="PROSITE" id="PS51683">
    <property type="entry name" value="SAM_OMT_II"/>
    <property type="match status" value="1"/>
</dbReference>
<dbReference type="InterPro" id="IPR016461">
    <property type="entry name" value="COMT-like"/>
</dbReference>
<gene>
    <name evidence="6" type="ORF">F0L68_04255</name>
</gene>
<evidence type="ECO:0000256" key="4">
    <source>
        <dbReference type="PIRSR" id="PIRSR005739-1"/>
    </source>
</evidence>
<dbReference type="AlphaFoldDB" id="A0A5B2XSE8"/>
<comment type="caution">
    <text evidence="6">The sequence shown here is derived from an EMBL/GenBank/DDBJ whole genome shotgun (WGS) entry which is preliminary data.</text>
</comment>
<dbReference type="RefSeq" id="WP_149848064.1">
    <property type="nucleotide sequence ID" value="NZ_VUOB01000005.1"/>
</dbReference>
<organism evidence="6 7">
    <name type="scientific">Solihabitans fulvus</name>
    <dbReference type="NCBI Taxonomy" id="1892852"/>
    <lineage>
        <taxon>Bacteria</taxon>
        <taxon>Bacillati</taxon>
        <taxon>Actinomycetota</taxon>
        <taxon>Actinomycetes</taxon>
        <taxon>Pseudonocardiales</taxon>
        <taxon>Pseudonocardiaceae</taxon>
        <taxon>Solihabitans</taxon>
    </lineage>
</organism>
<name>A0A5B2XSE8_9PSEU</name>
<dbReference type="PANTHER" id="PTHR43712">
    <property type="entry name" value="PUTATIVE (AFU_ORTHOLOGUE AFUA_4G14580)-RELATED"/>
    <property type="match status" value="1"/>
</dbReference>
<dbReference type="InterPro" id="IPR029063">
    <property type="entry name" value="SAM-dependent_MTases_sf"/>
</dbReference>
<dbReference type="PIRSF" id="PIRSF005739">
    <property type="entry name" value="O-mtase"/>
    <property type="match status" value="1"/>
</dbReference>
<dbReference type="Pfam" id="PF00891">
    <property type="entry name" value="Methyltransf_2"/>
    <property type="match status" value="1"/>
</dbReference>
<keyword evidence="3" id="KW-0949">S-adenosyl-L-methionine</keyword>
<dbReference type="Gene3D" id="1.10.10.10">
    <property type="entry name" value="Winged helix-like DNA-binding domain superfamily/Winged helix DNA-binding domain"/>
    <property type="match status" value="1"/>
</dbReference>
<dbReference type="Proteomes" id="UP000323454">
    <property type="component" value="Unassembled WGS sequence"/>
</dbReference>
<feature type="domain" description="O-methyltransferase C-terminal" evidence="5">
    <location>
        <begin position="112"/>
        <end position="314"/>
    </location>
</feature>
<proteinExistence type="predicted"/>
<evidence type="ECO:0000256" key="3">
    <source>
        <dbReference type="ARBA" id="ARBA00022691"/>
    </source>
</evidence>
<reference evidence="6 7" key="1">
    <citation type="submission" date="2019-09" db="EMBL/GenBank/DDBJ databases">
        <title>Goodfellowia gen. nov., a new genus of the Pseudonocardineae related to Actinoalloteichus, containing Goodfellowia coeruleoviolacea gen. nov., comb. nov. gen. nov., comb. nov.</title>
        <authorList>
            <person name="Labeda D."/>
        </authorList>
    </citation>
    <scope>NUCLEOTIDE SEQUENCE [LARGE SCALE GENOMIC DNA]</scope>
    <source>
        <strain evidence="6 7">AN110305</strain>
    </source>
</reference>
<dbReference type="InterPro" id="IPR001077">
    <property type="entry name" value="COMT_C"/>
</dbReference>
<evidence type="ECO:0000256" key="2">
    <source>
        <dbReference type="ARBA" id="ARBA00022679"/>
    </source>
</evidence>
<protein>
    <submittedName>
        <fullName evidence="6">Methyltransferase</fullName>
    </submittedName>
</protein>
<sequence>MASGRRGQPAGIVRIDDVGDLITPMAVRVAATLRLAEHIGDGVDTVDGLAAKTAAHRPSLGVLIRHLVSVGVFTASGDRDIALTTLGRQLRLAQEFLDADSSVGRSELSLVHLVHSVRTGEAAYPRLFGATFWEDLTADPRLKASFDSMTDRHLRTEIGPLLAGFDWASIAHVVDLGSGNAELLVRLLSAFDGLRGTFFDLPGNTWVAERNLARAGLTDRCAVVGGDFFQPLTGVDPGTLVLNSVLHDWNDEETSAILGRCGEALRQQDRLLIVDSFTEDGVDDTRMDLRMLALFGGRQRTIADMARLAEGSGLRVANSQRLRKKWLLELAAR</sequence>
<dbReference type="SUPFAM" id="SSF53335">
    <property type="entry name" value="S-adenosyl-L-methionine-dependent methyltransferases"/>
    <property type="match status" value="1"/>
</dbReference>
<dbReference type="InterPro" id="IPR036388">
    <property type="entry name" value="WH-like_DNA-bd_sf"/>
</dbReference>
<feature type="active site" description="Proton acceptor" evidence="4">
    <location>
        <position position="247"/>
    </location>
</feature>
<evidence type="ECO:0000313" key="7">
    <source>
        <dbReference type="Proteomes" id="UP000323454"/>
    </source>
</evidence>